<organism evidence="2">
    <name type="scientific">Anguilla anguilla</name>
    <name type="common">European freshwater eel</name>
    <name type="synonym">Muraena anguilla</name>
    <dbReference type="NCBI Taxonomy" id="7936"/>
    <lineage>
        <taxon>Eukaryota</taxon>
        <taxon>Metazoa</taxon>
        <taxon>Chordata</taxon>
        <taxon>Craniata</taxon>
        <taxon>Vertebrata</taxon>
        <taxon>Euteleostomi</taxon>
        <taxon>Actinopterygii</taxon>
        <taxon>Neopterygii</taxon>
        <taxon>Teleostei</taxon>
        <taxon>Anguilliformes</taxon>
        <taxon>Anguillidae</taxon>
        <taxon>Anguilla</taxon>
    </lineage>
</organism>
<protein>
    <submittedName>
        <fullName evidence="2">Uncharacterized protein</fullName>
    </submittedName>
</protein>
<evidence type="ECO:0000313" key="2">
    <source>
        <dbReference type="EMBL" id="JAH24740.1"/>
    </source>
</evidence>
<reference evidence="2" key="2">
    <citation type="journal article" date="2015" name="Fish Shellfish Immunol.">
        <title>Early steps in the European eel (Anguilla anguilla)-Vibrio vulnificus interaction in the gills: Role of the RtxA13 toxin.</title>
        <authorList>
            <person name="Callol A."/>
            <person name="Pajuelo D."/>
            <person name="Ebbesson L."/>
            <person name="Teles M."/>
            <person name="MacKenzie S."/>
            <person name="Amaro C."/>
        </authorList>
    </citation>
    <scope>NUCLEOTIDE SEQUENCE</scope>
</reference>
<reference evidence="2" key="1">
    <citation type="submission" date="2014-11" db="EMBL/GenBank/DDBJ databases">
        <authorList>
            <person name="Amaro Gonzalez C."/>
        </authorList>
    </citation>
    <scope>NUCLEOTIDE SEQUENCE</scope>
</reference>
<accession>A0A0E9R8F6</accession>
<name>A0A0E9R8F6_ANGAN</name>
<dbReference type="AlphaFoldDB" id="A0A0E9R8F6"/>
<feature type="region of interest" description="Disordered" evidence="1">
    <location>
        <begin position="1"/>
        <end position="20"/>
    </location>
</feature>
<evidence type="ECO:0000256" key="1">
    <source>
        <dbReference type="SAM" id="MobiDB-lite"/>
    </source>
</evidence>
<proteinExistence type="predicted"/>
<dbReference type="EMBL" id="GBXM01083837">
    <property type="protein sequence ID" value="JAH24740.1"/>
    <property type="molecule type" value="Transcribed_RNA"/>
</dbReference>
<sequence length="44" mass="5056">MENLEKQGKQTTHTSLQDKHHITYNITEKINITQGARLSALLLH</sequence>